<dbReference type="InterPro" id="IPR014152">
    <property type="entry name" value="AddA"/>
</dbReference>
<feature type="binding site" evidence="14">
    <location>
        <begin position="26"/>
        <end position="33"/>
    </location>
    <ligand>
        <name>ATP</name>
        <dbReference type="ChEBI" id="CHEBI:30616"/>
    </ligand>
</feature>
<evidence type="ECO:0000256" key="13">
    <source>
        <dbReference type="ARBA" id="ARBA00048988"/>
    </source>
</evidence>
<keyword evidence="2 14" id="KW-0547">Nucleotide-binding</keyword>
<evidence type="ECO:0000256" key="12">
    <source>
        <dbReference type="ARBA" id="ARBA00034808"/>
    </source>
</evidence>
<evidence type="ECO:0000256" key="3">
    <source>
        <dbReference type="ARBA" id="ARBA00022763"/>
    </source>
</evidence>
<evidence type="ECO:0000256" key="11">
    <source>
        <dbReference type="ARBA" id="ARBA00034617"/>
    </source>
</evidence>
<dbReference type="InterPro" id="IPR011335">
    <property type="entry name" value="Restrct_endonuc-II-like"/>
</dbReference>
<keyword evidence="6" id="KW-0269">Exonuclease</keyword>
<comment type="caution">
    <text evidence="17">The sequence shown here is derived from an EMBL/GenBank/DDBJ whole genome shotgun (WGS) entry which is preliminary data.</text>
</comment>
<dbReference type="PANTHER" id="PTHR11070:SF48">
    <property type="entry name" value="ATP-DEPENDENT HELICASE_NUCLEASE SUBUNIT A"/>
    <property type="match status" value="1"/>
</dbReference>
<dbReference type="EC" id="5.6.2.4" evidence="12"/>
<dbReference type="InterPro" id="IPR014016">
    <property type="entry name" value="UvrD-like_ATP-bd"/>
</dbReference>
<evidence type="ECO:0000313" key="17">
    <source>
        <dbReference type="EMBL" id="HIU95713.1"/>
    </source>
</evidence>
<keyword evidence="4 14" id="KW-0378">Hydrolase</keyword>
<evidence type="ECO:0000259" key="16">
    <source>
        <dbReference type="PROSITE" id="PS51217"/>
    </source>
</evidence>
<reference evidence="17" key="2">
    <citation type="journal article" date="2021" name="PeerJ">
        <title>Extensive microbial diversity within the chicken gut microbiome revealed by metagenomics and culture.</title>
        <authorList>
            <person name="Gilroy R."/>
            <person name="Ravi A."/>
            <person name="Getino M."/>
            <person name="Pursley I."/>
            <person name="Horton D.L."/>
            <person name="Alikhan N.F."/>
            <person name="Baker D."/>
            <person name="Gharbi K."/>
            <person name="Hall N."/>
            <person name="Watson M."/>
            <person name="Adriaenssens E.M."/>
            <person name="Foster-Nyarko E."/>
            <person name="Jarju S."/>
            <person name="Secka A."/>
            <person name="Antonio M."/>
            <person name="Oren A."/>
            <person name="Chaudhuri R.R."/>
            <person name="La Ragione R."/>
            <person name="Hildebrand F."/>
            <person name="Pallen M.J."/>
        </authorList>
    </citation>
    <scope>NUCLEOTIDE SEQUENCE</scope>
    <source>
        <strain evidence="17">ChiSjej4B22-8349</strain>
    </source>
</reference>
<protein>
    <recommendedName>
        <fullName evidence="12">DNA 3'-5' helicase</fullName>
        <ecNumber evidence="12">5.6.2.4</ecNumber>
    </recommendedName>
</protein>
<dbReference type="GO" id="GO:0004527">
    <property type="term" value="F:exonuclease activity"/>
    <property type="evidence" value="ECO:0007669"/>
    <property type="project" value="UniProtKB-KW"/>
</dbReference>
<dbReference type="SUPFAM" id="SSF52540">
    <property type="entry name" value="P-loop containing nucleoside triphosphate hydrolases"/>
    <property type="match status" value="1"/>
</dbReference>
<keyword evidence="3" id="KW-0227">DNA damage</keyword>
<feature type="domain" description="UvrD-like helicase C-terminal" evidence="16">
    <location>
        <begin position="476"/>
        <end position="774"/>
    </location>
</feature>
<feature type="domain" description="UvrD-like helicase ATP-binding" evidence="15">
    <location>
        <begin position="5"/>
        <end position="468"/>
    </location>
</feature>
<evidence type="ECO:0000256" key="9">
    <source>
        <dbReference type="ARBA" id="ARBA00023204"/>
    </source>
</evidence>
<evidence type="ECO:0000256" key="2">
    <source>
        <dbReference type="ARBA" id="ARBA00022741"/>
    </source>
</evidence>
<evidence type="ECO:0000256" key="4">
    <source>
        <dbReference type="ARBA" id="ARBA00022801"/>
    </source>
</evidence>
<dbReference type="GO" id="GO:0006302">
    <property type="term" value="P:double-strand break repair"/>
    <property type="evidence" value="ECO:0007669"/>
    <property type="project" value="InterPro"/>
</dbReference>
<dbReference type="NCBIfam" id="TIGR02785">
    <property type="entry name" value="addA_Gpos"/>
    <property type="match status" value="1"/>
</dbReference>
<dbReference type="Proteomes" id="UP000824130">
    <property type="component" value="Unassembled WGS sequence"/>
</dbReference>
<dbReference type="Pfam" id="PF12705">
    <property type="entry name" value="PDDEXK_1"/>
    <property type="match status" value="1"/>
</dbReference>
<evidence type="ECO:0000256" key="7">
    <source>
        <dbReference type="ARBA" id="ARBA00022840"/>
    </source>
</evidence>
<dbReference type="InterPro" id="IPR014017">
    <property type="entry name" value="DNA_helicase_UvrD-like_C"/>
</dbReference>
<dbReference type="Pfam" id="PF00580">
    <property type="entry name" value="UvrD-helicase"/>
    <property type="match status" value="1"/>
</dbReference>
<proteinExistence type="predicted"/>
<keyword evidence="5 14" id="KW-0347">Helicase</keyword>
<evidence type="ECO:0000256" key="6">
    <source>
        <dbReference type="ARBA" id="ARBA00022839"/>
    </source>
</evidence>
<accession>A0A9D1N5U4</accession>
<evidence type="ECO:0000256" key="14">
    <source>
        <dbReference type="PROSITE-ProRule" id="PRU00560"/>
    </source>
</evidence>
<dbReference type="InterPro" id="IPR038726">
    <property type="entry name" value="PDDEXK_AddAB-type"/>
</dbReference>
<evidence type="ECO:0000256" key="8">
    <source>
        <dbReference type="ARBA" id="ARBA00023125"/>
    </source>
</evidence>
<dbReference type="InterPro" id="IPR011604">
    <property type="entry name" value="PDDEXK-like_dom_sf"/>
</dbReference>
<keyword evidence="9" id="KW-0234">DNA repair</keyword>
<dbReference type="Pfam" id="PF13361">
    <property type="entry name" value="UvrD_C"/>
    <property type="match status" value="1"/>
</dbReference>
<organism evidence="17 18">
    <name type="scientific">Candidatus Allocopromorpha excrementipullorum</name>
    <dbReference type="NCBI Taxonomy" id="2840743"/>
    <lineage>
        <taxon>Bacteria</taxon>
        <taxon>Bacillati</taxon>
        <taxon>Bacillota</taxon>
        <taxon>Clostridia</taxon>
        <taxon>Eubacteriales</taxon>
        <taxon>Eubacteriaceae</taxon>
        <taxon>Eubacteriaceae incertae sedis</taxon>
        <taxon>Candidatus Allocopromorpha</taxon>
    </lineage>
</organism>
<dbReference type="Gene3D" id="3.40.50.300">
    <property type="entry name" value="P-loop containing nucleotide triphosphate hydrolases"/>
    <property type="match status" value="3"/>
</dbReference>
<evidence type="ECO:0000256" key="5">
    <source>
        <dbReference type="ARBA" id="ARBA00022806"/>
    </source>
</evidence>
<dbReference type="Gene3D" id="3.90.320.10">
    <property type="match status" value="1"/>
</dbReference>
<sequence length="1161" mass="132613">MEALMEWTKPQKETIETRGKNILVSAAAGSGKTAVLIERITRLVIDEKTDIDRFLITTFTNAAAAEMKSRLEKAISKQMDEPGADRSFLRRQLSMMPRANISTFHTFALEVMRRYFYLTDLEPGFSIGDDVEVSIMKNDAAARLFEDRFGEDYDAFSLFLRKYSSDRSEERIKKNIISLYDEMRSIPQYMDWAERTSRLLDAKSPSEALGLTGFIADEVEKGVAEACRLYERAAQTLEEAGIDSLSEKAAQDVEKLTDMAERLGQKDAAAEKLELFNDFISTVKFNQMRAAKSQQEDYDQVKEQVSRLRKGGKKALDDLKKKYFARTMEDYDEELRAGYEDTMYLTGLLKEFEEIFREMKADRNMVDFDDVMHYAILILRDDMAADEYRKRFRYIFIDEFQDSNMLQEAIVGRITDGRNLFMVGDVKQSIYKFRLAEPEIFRRKYQLYARQSEENSVKIDLNSNFRSKLLVTETVNRVFSSAMEGYDENARLKCTVDEVHPGMATQCHIVDGSEAEDIRGDLDPEAQLVAELIRESLGNEIYDVKKGVARKVEYRDIVVLSRSRSAIGRMERFLNNEGIPAYGENTGGYFETVEVQVFVNLLRIIDNTRQDIPLISVMRSPVFDFHVRELAAVRIEKRDGSFYDAVRAFAEADHGGDEDAAALAAKIEEMFRQIACWKELKNTVTLEELTRILLYDTGYFDYCSGLPAGKRRISNLRLLVEKAGQFEQNSHSGLYGFISYIEAMKKNNISIGEAKVLGEGENVVRVMTVHKSKGLEFPIVILTGMGRMIRYRGAGTSTVMHKDLALGMPHVDLEGKWHRKTLLQRVIEAKKAEEELEEEIRILYVAMTRAMDQLLLTGTVKDPEKLEESGGKAGSFLEMIYAPMKEAGETIEIHRGGAGAVLQARQAVSDIHMADIFDRSRKERNEEAIQLIDERLSFIYPYEDAAGVKSKYSATEMSRAGLSERDRRITAADFMRPDFSVEKKQLTAAQAGTAMHLVMEKLDFRQALSLGKGYIRQVAEELHRDQRLSDEEMEAVDIDNIDAFFRQDVGRRAATAEVMYKEREFISSRRIKGAEVIVQGMIDCYFQEDDGLVLIDYKNTHADGEADEEETVRRYEGQMRIYAEALEEAGGKAVKEAYLYLFGLKKFIPVKIADQTKIFFK</sequence>
<name>A0A9D1N5U4_9FIRM</name>
<keyword evidence="7 14" id="KW-0067">ATP-binding</keyword>
<reference evidence="17" key="1">
    <citation type="submission" date="2020-10" db="EMBL/GenBank/DDBJ databases">
        <authorList>
            <person name="Gilroy R."/>
        </authorList>
    </citation>
    <scope>NUCLEOTIDE SEQUENCE</scope>
    <source>
        <strain evidence="17">ChiSjej4B22-8349</strain>
    </source>
</reference>
<dbReference type="EMBL" id="DVOB01000071">
    <property type="protein sequence ID" value="HIU95713.1"/>
    <property type="molecule type" value="Genomic_DNA"/>
</dbReference>
<dbReference type="GO" id="GO:0043138">
    <property type="term" value="F:3'-5' DNA helicase activity"/>
    <property type="evidence" value="ECO:0007669"/>
    <property type="project" value="UniProtKB-EC"/>
</dbReference>
<evidence type="ECO:0000256" key="1">
    <source>
        <dbReference type="ARBA" id="ARBA00022722"/>
    </source>
</evidence>
<evidence type="ECO:0000259" key="15">
    <source>
        <dbReference type="PROSITE" id="PS51198"/>
    </source>
</evidence>
<dbReference type="InterPro" id="IPR000212">
    <property type="entry name" value="DNA_helicase_UvrD/REP"/>
</dbReference>
<comment type="catalytic activity">
    <reaction evidence="13">
        <text>ATP + H2O = ADP + phosphate + H(+)</text>
        <dbReference type="Rhea" id="RHEA:13065"/>
        <dbReference type="ChEBI" id="CHEBI:15377"/>
        <dbReference type="ChEBI" id="CHEBI:15378"/>
        <dbReference type="ChEBI" id="CHEBI:30616"/>
        <dbReference type="ChEBI" id="CHEBI:43474"/>
        <dbReference type="ChEBI" id="CHEBI:456216"/>
        <dbReference type="EC" id="5.6.2.4"/>
    </reaction>
</comment>
<keyword evidence="1" id="KW-0540">Nuclease</keyword>
<dbReference type="Gene3D" id="1.10.486.10">
    <property type="entry name" value="PCRA, domain 4"/>
    <property type="match status" value="1"/>
</dbReference>
<dbReference type="GO" id="GO:0005524">
    <property type="term" value="F:ATP binding"/>
    <property type="evidence" value="ECO:0007669"/>
    <property type="project" value="UniProtKB-UniRule"/>
</dbReference>
<dbReference type="PROSITE" id="PS51198">
    <property type="entry name" value="UVRD_HELICASE_ATP_BIND"/>
    <property type="match status" value="1"/>
</dbReference>
<gene>
    <name evidence="17" type="primary">addA</name>
    <name evidence="17" type="ORF">IAD25_03270</name>
</gene>
<dbReference type="GO" id="GO:0033202">
    <property type="term" value="C:DNA helicase complex"/>
    <property type="evidence" value="ECO:0007669"/>
    <property type="project" value="TreeGrafter"/>
</dbReference>
<comment type="catalytic activity">
    <reaction evidence="11">
        <text>Couples ATP hydrolysis with the unwinding of duplex DNA by translocating in the 3'-5' direction.</text>
        <dbReference type="EC" id="5.6.2.4"/>
    </reaction>
</comment>
<evidence type="ECO:0000313" key="18">
    <source>
        <dbReference type="Proteomes" id="UP000824130"/>
    </source>
</evidence>
<evidence type="ECO:0000256" key="10">
    <source>
        <dbReference type="ARBA" id="ARBA00023235"/>
    </source>
</evidence>
<keyword evidence="10" id="KW-0413">Isomerase</keyword>
<dbReference type="Gene3D" id="3.30.160.800">
    <property type="match status" value="1"/>
</dbReference>
<dbReference type="SUPFAM" id="SSF52980">
    <property type="entry name" value="Restriction endonuclease-like"/>
    <property type="match status" value="1"/>
</dbReference>
<dbReference type="GO" id="GO:0003677">
    <property type="term" value="F:DNA binding"/>
    <property type="evidence" value="ECO:0007669"/>
    <property type="project" value="UniProtKB-KW"/>
</dbReference>
<dbReference type="AlphaFoldDB" id="A0A9D1N5U4"/>
<dbReference type="PANTHER" id="PTHR11070">
    <property type="entry name" value="UVRD / RECB / PCRA DNA HELICASE FAMILY MEMBER"/>
    <property type="match status" value="1"/>
</dbReference>
<dbReference type="GO" id="GO:0005829">
    <property type="term" value="C:cytosol"/>
    <property type="evidence" value="ECO:0007669"/>
    <property type="project" value="TreeGrafter"/>
</dbReference>
<dbReference type="InterPro" id="IPR027417">
    <property type="entry name" value="P-loop_NTPase"/>
</dbReference>
<dbReference type="GO" id="GO:0000725">
    <property type="term" value="P:recombinational repair"/>
    <property type="evidence" value="ECO:0007669"/>
    <property type="project" value="TreeGrafter"/>
</dbReference>
<keyword evidence="8" id="KW-0238">DNA-binding</keyword>
<dbReference type="PROSITE" id="PS51217">
    <property type="entry name" value="UVRD_HELICASE_CTER"/>
    <property type="match status" value="1"/>
</dbReference>